<gene>
    <name evidence="1" type="ORF">PUN28_005070</name>
</gene>
<sequence>MQRSCSATSPSYLEYWQLCYLPVNLRLYGKQHHHVDSNVTSGLVYVSQKLQIIEVSENPVRFYHPARLLSRTDARNDIFVSGRK</sequence>
<evidence type="ECO:0000313" key="1">
    <source>
        <dbReference type="EMBL" id="KAL0126451.1"/>
    </source>
</evidence>
<accession>A0AAW2GJZ0</accession>
<protein>
    <submittedName>
        <fullName evidence="1">Uncharacterized protein</fullName>
    </submittedName>
</protein>
<reference evidence="1 2" key="1">
    <citation type="submission" date="2023-03" db="EMBL/GenBank/DDBJ databases">
        <title>High recombination rates correlate with genetic variation in Cardiocondyla obscurior ants.</title>
        <authorList>
            <person name="Errbii M."/>
        </authorList>
    </citation>
    <scope>NUCLEOTIDE SEQUENCE [LARGE SCALE GENOMIC DNA]</scope>
    <source>
        <strain evidence="1">Alpha-2009</strain>
        <tissue evidence="1">Whole body</tissue>
    </source>
</reference>
<name>A0AAW2GJZ0_9HYME</name>
<comment type="caution">
    <text evidence="1">The sequence shown here is derived from an EMBL/GenBank/DDBJ whole genome shotgun (WGS) entry which is preliminary data.</text>
</comment>
<organism evidence="1 2">
    <name type="scientific">Cardiocondyla obscurior</name>
    <dbReference type="NCBI Taxonomy" id="286306"/>
    <lineage>
        <taxon>Eukaryota</taxon>
        <taxon>Metazoa</taxon>
        <taxon>Ecdysozoa</taxon>
        <taxon>Arthropoda</taxon>
        <taxon>Hexapoda</taxon>
        <taxon>Insecta</taxon>
        <taxon>Pterygota</taxon>
        <taxon>Neoptera</taxon>
        <taxon>Endopterygota</taxon>
        <taxon>Hymenoptera</taxon>
        <taxon>Apocrita</taxon>
        <taxon>Aculeata</taxon>
        <taxon>Formicoidea</taxon>
        <taxon>Formicidae</taxon>
        <taxon>Myrmicinae</taxon>
        <taxon>Cardiocondyla</taxon>
    </lineage>
</organism>
<keyword evidence="2" id="KW-1185">Reference proteome</keyword>
<evidence type="ECO:0000313" key="2">
    <source>
        <dbReference type="Proteomes" id="UP001430953"/>
    </source>
</evidence>
<dbReference type="AlphaFoldDB" id="A0AAW2GJZ0"/>
<dbReference type="Proteomes" id="UP001430953">
    <property type="component" value="Unassembled WGS sequence"/>
</dbReference>
<proteinExistence type="predicted"/>
<dbReference type="EMBL" id="JADYXP020000004">
    <property type="protein sequence ID" value="KAL0126451.1"/>
    <property type="molecule type" value="Genomic_DNA"/>
</dbReference>